<dbReference type="AlphaFoldDB" id="A0A4R6J291"/>
<sequence>MPSNKPIFLIAFLCSGLTAMSQNGNEAFFAFREDGSPAGSLNRAAYFMHRVKENDTTYVCRFYQTTGPMIKCETYKDENLSIPHGRFAWYNKTGSLDSTGLVKNAKKDGYWEFRKPDGSMNMSIFFENGKHVWTRNFTTNITTYADGRILDLNSKSYKDSIAAIVDAIADKKPAEFKGGLKGWSNYIEKTLQTPGRFSGIAGRGARGRVVVSFTIDTEGRATDMYIDHSVEWSVDMETIRILKESPRWSPAMQNGKPVIYRHKQSVTFVVS</sequence>
<gene>
    <name evidence="3" type="ORF">BC659_1432</name>
</gene>
<comment type="caution">
    <text evidence="3">The sequence shown here is derived from an EMBL/GenBank/DDBJ whole genome shotgun (WGS) entry which is preliminary data.</text>
</comment>
<dbReference type="Pfam" id="PF03544">
    <property type="entry name" value="TonB_C"/>
    <property type="match status" value="1"/>
</dbReference>
<keyword evidence="4" id="KW-1185">Reference proteome</keyword>
<accession>A0A4R6J291</accession>
<organism evidence="3 4">
    <name type="scientific">Sediminibacterium goheungense</name>
    <dbReference type="NCBI Taxonomy" id="1086393"/>
    <lineage>
        <taxon>Bacteria</taxon>
        <taxon>Pseudomonadati</taxon>
        <taxon>Bacteroidota</taxon>
        <taxon>Chitinophagia</taxon>
        <taxon>Chitinophagales</taxon>
        <taxon>Chitinophagaceae</taxon>
        <taxon>Sediminibacterium</taxon>
    </lineage>
</organism>
<dbReference type="Gene3D" id="3.90.930.1">
    <property type="match status" value="1"/>
</dbReference>
<reference evidence="3 4" key="1">
    <citation type="submission" date="2019-03" db="EMBL/GenBank/DDBJ databases">
        <title>Genomic Encyclopedia of Archaeal and Bacterial Type Strains, Phase II (KMG-II): from individual species to whole genera.</title>
        <authorList>
            <person name="Goeker M."/>
        </authorList>
    </citation>
    <scope>NUCLEOTIDE SEQUENCE [LARGE SCALE GENOMIC DNA]</scope>
    <source>
        <strain evidence="3 4">DSM 28323</strain>
    </source>
</reference>
<evidence type="ECO:0000313" key="3">
    <source>
        <dbReference type="EMBL" id="TDO29343.1"/>
    </source>
</evidence>
<dbReference type="Proteomes" id="UP000295741">
    <property type="component" value="Unassembled WGS sequence"/>
</dbReference>
<protein>
    <submittedName>
        <fullName evidence="3">TonB-like protein</fullName>
    </submittedName>
</protein>
<dbReference type="InterPro" id="IPR037682">
    <property type="entry name" value="TonB_C"/>
</dbReference>
<dbReference type="SUPFAM" id="SSF82185">
    <property type="entry name" value="Histone H3 K4-specific methyltransferase SET7/9 N-terminal domain"/>
    <property type="match status" value="1"/>
</dbReference>
<evidence type="ECO:0000256" key="1">
    <source>
        <dbReference type="SAM" id="SignalP"/>
    </source>
</evidence>
<name>A0A4R6J291_9BACT</name>
<dbReference type="SUPFAM" id="SSF74653">
    <property type="entry name" value="TolA/TonB C-terminal domain"/>
    <property type="match status" value="1"/>
</dbReference>
<keyword evidence="1" id="KW-0732">Signal</keyword>
<feature type="chain" id="PRO_5020804241" evidence="1">
    <location>
        <begin position="22"/>
        <end position="271"/>
    </location>
</feature>
<evidence type="ECO:0000313" key="4">
    <source>
        <dbReference type="Proteomes" id="UP000295741"/>
    </source>
</evidence>
<dbReference type="Gene3D" id="3.30.1150.10">
    <property type="match status" value="1"/>
</dbReference>
<evidence type="ECO:0000259" key="2">
    <source>
        <dbReference type="Pfam" id="PF03544"/>
    </source>
</evidence>
<dbReference type="GO" id="GO:0055085">
    <property type="term" value="P:transmembrane transport"/>
    <property type="evidence" value="ECO:0007669"/>
    <property type="project" value="InterPro"/>
</dbReference>
<dbReference type="EMBL" id="SNWP01000010">
    <property type="protein sequence ID" value="TDO29343.1"/>
    <property type="molecule type" value="Genomic_DNA"/>
</dbReference>
<feature type="signal peptide" evidence="1">
    <location>
        <begin position="1"/>
        <end position="21"/>
    </location>
</feature>
<feature type="domain" description="TonB C-terminal" evidence="2">
    <location>
        <begin position="203"/>
        <end position="269"/>
    </location>
</feature>
<proteinExistence type="predicted"/>